<protein>
    <recommendedName>
        <fullName evidence="4">Secreted protein</fullName>
    </recommendedName>
</protein>
<dbReference type="AlphaFoldDB" id="A0A835ZJ54"/>
<comment type="caution">
    <text evidence="2">The sequence shown here is derived from an EMBL/GenBank/DDBJ whole genome shotgun (WGS) entry which is preliminary data.</text>
</comment>
<sequence length="145" mass="15452">MARFVIGGMLLGACCVQAVPSELKRAMAINYIVCPKEERACKKDPDCAACFKEGDVPPKPADLTTCEQLDAWFNAIDFSKSTVKQCFNVEDPAESPAADLVYCRYDYYAFLAGLKCEAVTEAPTVAPTSAPSVAPSAMPTAAAAQ</sequence>
<reference evidence="2" key="1">
    <citation type="submission" date="2021-02" db="EMBL/GenBank/DDBJ databases">
        <title>First Annotated Genome of the Yellow-green Alga Tribonema minus.</title>
        <authorList>
            <person name="Mahan K.M."/>
        </authorList>
    </citation>
    <scope>NUCLEOTIDE SEQUENCE</scope>
    <source>
        <strain evidence="2">UTEX B ZZ1240</strain>
    </source>
</reference>
<dbReference type="EMBL" id="JAFCMP010000001">
    <property type="protein sequence ID" value="KAG5193064.1"/>
    <property type="molecule type" value="Genomic_DNA"/>
</dbReference>
<evidence type="ECO:0000256" key="1">
    <source>
        <dbReference type="SAM" id="SignalP"/>
    </source>
</evidence>
<proteinExistence type="predicted"/>
<name>A0A835ZJ54_9STRA</name>
<keyword evidence="1" id="KW-0732">Signal</keyword>
<evidence type="ECO:0000313" key="3">
    <source>
        <dbReference type="Proteomes" id="UP000664859"/>
    </source>
</evidence>
<keyword evidence="3" id="KW-1185">Reference proteome</keyword>
<organism evidence="2 3">
    <name type="scientific">Tribonema minus</name>
    <dbReference type="NCBI Taxonomy" id="303371"/>
    <lineage>
        <taxon>Eukaryota</taxon>
        <taxon>Sar</taxon>
        <taxon>Stramenopiles</taxon>
        <taxon>Ochrophyta</taxon>
        <taxon>PX clade</taxon>
        <taxon>Xanthophyceae</taxon>
        <taxon>Tribonematales</taxon>
        <taxon>Tribonemataceae</taxon>
        <taxon>Tribonema</taxon>
    </lineage>
</organism>
<accession>A0A835ZJ54</accession>
<evidence type="ECO:0008006" key="4">
    <source>
        <dbReference type="Google" id="ProtNLM"/>
    </source>
</evidence>
<gene>
    <name evidence="2" type="ORF">JKP88DRAFT_214344</name>
</gene>
<feature type="signal peptide" evidence="1">
    <location>
        <begin position="1"/>
        <end position="18"/>
    </location>
</feature>
<feature type="chain" id="PRO_5032807872" description="Secreted protein" evidence="1">
    <location>
        <begin position="19"/>
        <end position="145"/>
    </location>
</feature>
<evidence type="ECO:0000313" key="2">
    <source>
        <dbReference type="EMBL" id="KAG5193064.1"/>
    </source>
</evidence>
<dbReference type="Proteomes" id="UP000664859">
    <property type="component" value="Unassembled WGS sequence"/>
</dbReference>